<evidence type="ECO:0000256" key="3">
    <source>
        <dbReference type="ARBA" id="ARBA00014185"/>
    </source>
</evidence>
<dbReference type="Pfam" id="PF00551">
    <property type="entry name" value="Formyl_trans_N"/>
    <property type="match status" value="1"/>
</dbReference>
<sequence length="400" mass="45562">MLLLKTNRLFGQFVLSRHYSTSNKLKLLFFGTDDFASLHLKALIKEKSNKKNRLCTPNIDTLYIENENSCIESLELVCPPDRFTGRKLETLTPSETKGVAELYNIPVHHTPLQAKTLNDWHLPKDQQYDLGVVVSFGYFIPPHIISQFRFGAINVHPSLLPKYRGAAPIQHAIINGDHETGVTVQELDDKEFDAGRILAQERVSLSDKAPFYSTLKKTLGAVGSNLLVDTIQHIHERKASARTQDVSQATKAPKIKKEWSEIDFENMTAWKVEQLSRAIGEQYPLRTTYTKKKKRKLRTYTVQLMHLFVPAHPCPLLEGLEPGEWVWHEQSKSIHILFKDGSVIACPTVKLEGRDAIAAKDFVNGFEHEGIFGVTRLYDEVARKKTLKLLTNMKKYTKIE</sequence>
<dbReference type="SUPFAM" id="SSF50486">
    <property type="entry name" value="FMT C-terminal domain-like"/>
    <property type="match status" value="1"/>
</dbReference>
<evidence type="ECO:0000259" key="6">
    <source>
        <dbReference type="Pfam" id="PF00551"/>
    </source>
</evidence>
<comment type="similarity">
    <text evidence="1">Belongs to the Fmt family.</text>
</comment>
<dbReference type="OMA" id="GASPIHE"/>
<dbReference type="NCBIfam" id="TIGR00460">
    <property type="entry name" value="fmt"/>
    <property type="match status" value="1"/>
</dbReference>
<accession>A0A1X0SEY0</accession>
<dbReference type="GO" id="GO:0005739">
    <property type="term" value="C:mitochondrion"/>
    <property type="evidence" value="ECO:0007669"/>
    <property type="project" value="TreeGrafter"/>
</dbReference>
<evidence type="ECO:0000313" key="9">
    <source>
        <dbReference type="Proteomes" id="UP000242381"/>
    </source>
</evidence>
<reference evidence="8 9" key="1">
    <citation type="journal article" date="2016" name="Proc. Natl. Acad. Sci. U.S.A.">
        <title>Lipid metabolic changes in an early divergent fungus govern the establishment of a mutualistic symbiosis with endobacteria.</title>
        <authorList>
            <person name="Lastovetsky O.A."/>
            <person name="Gaspar M.L."/>
            <person name="Mondo S.J."/>
            <person name="LaButti K.M."/>
            <person name="Sandor L."/>
            <person name="Grigoriev I.V."/>
            <person name="Henry S.A."/>
            <person name="Pawlowska T.E."/>
        </authorList>
    </citation>
    <scope>NUCLEOTIDE SEQUENCE [LARGE SCALE GENOMIC DNA]</scope>
    <source>
        <strain evidence="8 9">ATCC 11559</strain>
    </source>
</reference>
<dbReference type="Proteomes" id="UP000242381">
    <property type="component" value="Unassembled WGS sequence"/>
</dbReference>
<dbReference type="InterPro" id="IPR002376">
    <property type="entry name" value="Formyl_transf_N"/>
</dbReference>
<dbReference type="InterPro" id="IPR036477">
    <property type="entry name" value="Formyl_transf_N_sf"/>
</dbReference>
<keyword evidence="4 8" id="KW-0808">Transferase</keyword>
<evidence type="ECO:0000313" key="8">
    <source>
        <dbReference type="EMBL" id="ORE22698.1"/>
    </source>
</evidence>
<evidence type="ECO:0000259" key="7">
    <source>
        <dbReference type="Pfam" id="PF02911"/>
    </source>
</evidence>
<dbReference type="VEuPathDB" id="FungiDB:BCV72DRAFT_333733"/>
<dbReference type="PANTHER" id="PTHR11138:SF5">
    <property type="entry name" value="METHIONYL-TRNA FORMYLTRANSFERASE, MITOCHONDRIAL"/>
    <property type="match status" value="1"/>
</dbReference>
<dbReference type="CDD" id="cd08646">
    <property type="entry name" value="FMT_core_Met-tRNA-FMT_N"/>
    <property type="match status" value="1"/>
</dbReference>
<feature type="domain" description="Formyl transferase C-terminal" evidence="7">
    <location>
        <begin position="254"/>
        <end position="366"/>
    </location>
</feature>
<dbReference type="EMBL" id="KV921264">
    <property type="protein sequence ID" value="ORE22698.1"/>
    <property type="molecule type" value="Genomic_DNA"/>
</dbReference>
<organism evidence="8 9">
    <name type="scientific">Rhizopus microsporus</name>
    <dbReference type="NCBI Taxonomy" id="58291"/>
    <lineage>
        <taxon>Eukaryota</taxon>
        <taxon>Fungi</taxon>
        <taxon>Fungi incertae sedis</taxon>
        <taxon>Mucoromycota</taxon>
        <taxon>Mucoromycotina</taxon>
        <taxon>Mucoromycetes</taxon>
        <taxon>Mucorales</taxon>
        <taxon>Mucorineae</taxon>
        <taxon>Rhizopodaceae</taxon>
        <taxon>Rhizopus</taxon>
    </lineage>
</organism>
<dbReference type="PANTHER" id="PTHR11138">
    <property type="entry name" value="METHIONYL-TRNA FORMYLTRANSFERASE"/>
    <property type="match status" value="1"/>
</dbReference>
<dbReference type="InterPro" id="IPR005794">
    <property type="entry name" value="Fmt"/>
</dbReference>
<gene>
    <name evidence="8" type="ORF">BCV71DRAFT_287968</name>
</gene>
<evidence type="ECO:0000256" key="4">
    <source>
        <dbReference type="ARBA" id="ARBA00022679"/>
    </source>
</evidence>
<feature type="domain" description="Formyl transferase N-terminal" evidence="6">
    <location>
        <begin position="123"/>
        <end position="227"/>
    </location>
</feature>
<evidence type="ECO:0000256" key="2">
    <source>
        <dbReference type="ARBA" id="ARBA00012261"/>
    </source>
</evidence>
<dbReference type="InterPro" id="IPR005793">
    <property type="entry name" value="Formyl_trans_C"/>
</dbReference>
<dbReference type="InterPro" id="IPR041711">
    <property type="entry name" value="Met-tRNA-FMT_N"/>
</dbReference>
<proteinExistence type="inferred from homology"/>
<keyword evidence="5" id="KW-0648">Protein biosynthesis</keyword>
<name>A0A1X0SEY0_RHIZD</name>
<evidence type="ECO:0000256" key="1">
    <source>
        <dbReference type="ARBA" id="ARBA00010699"/>
    </source>
</evidence>
<evidence type="ECO:0000256" key="5">
    <source>
        <dbReference type="ARBA" id="ARBA00022917"/>
    </source>
</evidence>
<dbReference type="GO" id="GO:0004479">
    <property type="term" value="F:methionyl-tRNA formyltransferase activity"/>
    <property type="evidence" value="ECO:0007669"/>
    <property type="project" value="UniProtKB-EC"/>
</dbReference>
<dbReference type="EC" id="2.1.2.9" evidence="2"/>
<protein>
    <recommendedName>
        <fullName evidence="3">Methionyl-tRNA formyltransferase, mitochondrial</fullName>
        <ecNumber evidence="2">2.1.2.9</ecNumber>
    </recommendedName>
</protein>
<dbReference type="Pfam" id="PF02911">
    <property type="entry name" value="Formyl_trans_C"/>
    <property type="match status" value="1"/>
</dbReference>
<dbReference type="AlphaFoldDB" id="A0A1X0SEY0"/>
<dbReference type="Gene3D" id="3.40.50.12230">
    <property type="match status" value="1"/>
</dbReference>
<dbReference type="InterPro" id="IPR011034">
    <property type="entry name" value="Formyl_transferase-like_C_sf"/>
</dbReference>
<dbReference type="SUPFAM" id="SSF53328">
    <property type="entry name" value="Formyltransferase"/>
    <property type="match status" value="1"/>
</dbReference>